<evidence type="ECO:0000313" key="1">
    <source>
        <dbReference type="EMBL" id="SPZ88977.1"/>
    </source>
</evidence>
<name>A0A2X2J3J0_SHIBO</name>
<gene>
    <name evidence="1" type="ORF">NCTC8576_04981</name>
</gene>
<dbReference type="EMBL" id="UAUR01000008">
    <property type="protein sequence ID" value="SPZ88977.1"/>
    <property type="molecule type" value="Genomic_DNA"/>
</dbReference>
<evidence type="ECO:0000313" key="2">
    <source>
        <dbReference type="Proteomes" id="UP000251799"/>
    </source>
</evidence>
<reference evidence="1 2" key="1">
    <citation type="submission" date="2018-06" db="EMBL/GenBank/DDBJ databases">
        <authorList>
            <consortium name="Pathogen Informatics"/>
            <person name="Doyle S."/>
        </authorList>
    </citation>
    <scope>NUCLEOTIDE SEQUENCE [LARGE SCALE GENOMIC DNA]</scope>
    <source>
        <strain evidence="1 2">NCTC8576</strain>
    </source>
</reference>
<dbReference type="AlphaFoldDB" id="A0A2X2J3J0"/>
<proteinExistence type="predicted"/>
<organism evidence="1 2">
    <name type="scientific">Shigella boydii</name>
    <dbReference type="NCBI Taxonomy" id="621"/>
    <lineage>
        <taxon>Bacteria</taxon>
        <taxon>Pseudomonadati</taxon>
        <taxon>Pseudomonadota</taxon>
        <taxon>Gammaproteobacteria</taxon>
        <taxon>Enterobacterales</taxon>
        <taxon>Enterobacteriaceae</taxon>
        <taxon>Shigella</taxon>
    </lineage>
</organism>
<sequence length="46" mass="5015">MKKNIVYILSGYNMINGVSLQGTAGYEAHTEEGNVNVKKIAGIFKL</sequence>
<dbReference type="Proteomes" id="UP000251799">
    <property type="component" value="Unassembled WGS sequence"/>
</dbReference>
<protein>
    <submittedName>
        <fullName evidence="1">Uncharacterized protein</fullName>
    </submittedName>
</protein>
<accession>A0A2X2J3J0</accession>